<comment type="caution">
    <text evidence="1">The sequence shown here is derived from an EMBL/GenBank/DDBJ whole genome shotgun (WGS) entry which is preliminary data.</text>
</comment>
<name>A0ACC6U1V3_9BURK</name>
<evidence type="ECO:0000313" key="2">
    <source>
        <dbReference type="Proteomes" id="UP001558850"/>
    </source>
</evidence>
<keyword evidence="2" id="KW-1185">Reference proteome</keyword>
<proteinExistence type="predicted"/>
<organism evidence="1 2">
    <name type="scientific">Paraburkholderia phymatum</name>
    <dbReference type="NCBI Taxonomy" id="148447"/>
    <lineage>
        <taxon>Bacteria</taxon>
        <taxon>Pseudomonadati</taxon>
        <taxon>Pseudomonadota</taxon>
        <taxon>Betaproteobacteria</taxon>
        <taxon>Burkholderiales</taxon>
        <taxon>Burkholderiaceae</taxon>
        <taxon>Paraburkholderia</taxon>
    </lineage>
</organism>
<reference evidence="1" key="1">
    <citation type="submission" date="2024-07" db="EMBL/GenBank/DDBJ databases">
        <title>A survey of Mimosa microsymbionts across Brazilian biomes reveals a high diversity of Paraburkholderia nodulating endemic species, but also that Cupriavidus is common as a symbiont of widespread species.</title>
        <authorList>
            <person name="Rouws L."/>
            <person name="Barauna A."/>
            <person name="Beukes C."/>
            <person name="Rouws J.R.C."/>
            <person name="De Faria S.M."/>
            <person name="Gross E."/>
            <person name="Bueno Dos Reis Junior F."/>
            <person name="Simon M.F."/>
            <person name="Maluk M."/>
            <person name="Odee D.W."/>
            <person name="Kenicer G."/>
            <person name="Young J.P.W."/>
            <person name="Reis V.M."/>
            <person name="Zilli J."/>
            <person name="James E.K."/>
        </authorList>
    </citation>
    <scope>NUCLEOTIDE SEQUENCE</scope>
    <source>
        <strain evidence="1">EG181B</strain>
    </source>
</reference>
<protein>
    <submittedName>
        <fullName evidence="1">Lytic transglycosylase domain-containing protein</fullName>
    </submittedName>
</protein>
<dbReference type="Proteomes" id="UP001558850">
    <property type="component" value="Unassembled WGS sequence"/>
</dbReference>
<accession>A0ACC6U1V3</accession>
<gene>
    <name evidence="1" type="ORF">AB4Y32_17420</name>
</gene>
<evidence type="ECO:0000313" key="1">
    <source>
        <dbReference type="EMBL" id="MEX3933559.1"/>
    </source>
</evidence>
<dbReference type="EMBL" id="JBFRCH010000008">
    <property type="protein sequence ID" value="MEX3933559.1"/>
    <property type="molecule type" value="Genomic_DNA"/>
</dbReference>
<sequence>MLRVVLLVLSVGFAMVDADDARAAGRVEMMIGGLKVGDAARQSLVIELDASFAAPMSAGGALSKVLAWTPLVDDVAKRVGVDKALLMAVIDVESGGNAFAVSPKGAMGLMQLMPQTGRQHGADDLFDPGQNLLAGARLLDALLATFGDVSLALAAYNAGEGAVRKFGGGIPPYAETRRYVERVMGRLGFYQR</sequence>